<dbReference type="Proteomes" id="UP000062973">
    <property type="component" value="Chromosome"/>
</dbReference>
<organism evidence="4 5">
    <name type="scientific">Amycolatopsis methanolica 239</name>
    <dbReference type="NCBI Taxonomy" id="1068978"/>
    <lineage>
        <taxon>Bacteria</taxon>
        <taxon>Bacillati</taxon>
        <taxon>Actinomycetota</taxon>
        <taxon>Actinomycetes</taxon>
        <taxon>Pseudonocardiales</taxon>
        <taxon>Pseudonocardiaceae</taxon>
        <taxon>Amycolatopsis</taxon>
        <taxon>Amycolatopsis methanolica group</taxon>
    </lineage>
</organism>
<dbReference type="KEGG" id="amq:AMETH_4574"/>
<dbReference type="eggNOG" id="COG1463">
    <property type="taxonomic scope" value="Bacteria"/>
</dbReference>
<dbReference type="InterPro" id="IPR052336">
    <property type="entry name" value="MlaD_Phospholipid_Transporter"/>
</dbReference>
<dbReference type="Pfam" id="PF11887">
    <property type="entry name" value="Mce4_CUP1"/>
    <property type="match status" value="1"/>
</dbReference>
<evidence type="ECO:0000313" key="4">
    <source>
        <dbReference type="EMBL" id="AIJ24666.1"/>
    </source>
</evidence>
<dbReference type="GO" id="GO:0005576">
    <property type="term" value="C:extracellular region"/>
    <property type="evidence" value="ECO:0007669"/>
    <property type="project" value="TreeGrafter"/>
</dbReference>
<dbReference type="EMBL" id="CP009110">
    <property type="protein sequence ID" value="AIJ24666.1"/>
    <property type="molecule type" value="Genomic_DNA"/>
</dbReference>
<dbReference type="RefSeq" id="WP_017983491.1">
    <property type="nucleotide sequence ID" value="NZ_AQUL01000001.1"/>
</dbReference>
<dbReference type="AlphaFoldDB" id="A0A076N0Q6"/>
<protein>
    <submittedName>
        <fullName evidence="4">Virulence factor mce family protein</fullName>
    </submittedName>
</protein>
<feature type="domain" description="Mammalian cell entry C-terminal" evidence="3">
    <location>
        <begin position="125"/>
        <end position="290"/>
    </location>
</feature>
<accession>A0A076N0Q6</accession>
<dbReference type="InterPro" id="IPR024516">
    <property type="entry name" value="Mce_C"/>
</dbReference>
<name>A0A076N0Q6_AMYME</name>
<feature type="domain" description="Mce/MlaD" evidence="2">
    <location>
        <begin position="43"/>
        <end position="118"/>
    </location>
</feature>
<feature type="region of interest" description="Disordered" evidence="1">
    <location>
        <begin position="354"/>
        <end position="389"/>
    </location>
</feature>
<dbReference type="Pfam" id="PF02470">
    <property type="entry name" value="MlaD"/>
    <property type="match status" value="1"/>
</dbReference>
<sequence>MRKIRPVLALSVSGVLALIGCDVAPDGLGSVPLPGTQGRGEGAYTVTVQLANASDLYPNSRVMIANVDAGAVTGIRLNGWNAEATVSLNPDVNLPANVQARVGQTSLLGAKHLALDPPADEPPRGRLADGDTIPLSRSRNYPDTEDVLATVSTLLNGGGLQQVQTITAELNNALGEGRDEQVRQTLNRLDTFVGTLARQKDDINAALAGLDRLSGQAAEHNQVIEQVLTQLPAALQTLNEERTTLIQTLNSLNTLSGTATSTVDEVRGTLTRNLENLTPVLKGLADAGPALVGSTGLLATGLFPLKTNRNLFKGDYANLAIILDLTDTAISKYYLSLLQGTPLGEVVPGLGNSSGNLLTPPEGGKYEGAGGTGPLPAPPPEGQNPSIAAGGVNSLLETLLGGLGGGR</sequence>
<evidence type="ECO:0000259" key="2">
    <source>
        <dbReference type="Pfam" id="PF02470"/>
    </source>
</evidence>
<dbReference type="STRING" id="1068978.AMETH_4574"/>
<evidence type="ECO:0000259" key="3">
    <source>
        <dbReference type="Pfam" id="PF11887"/>
    </source>
</evidence>
<proteinExistence type="predicted"/>
<evidence type="ECO:0000256" key="1">
    <source>
        <dbReference type="SAM" id="MobiDB-lite"/>
    </source>
</evidence>
<dbReference type="PROSITE" id="PS51257">
    <property type="entry name" value="PROKAR_LIPOPROTEIN"/>
    <property type="match status" value="1"/>
</dbReference>
<dbReference type="PANTHER" id="PTHR33371">
    <property type="entry name" value="INTERMEMBRANE PHOSPHOLIPID TRANSPORT SYSTEM BINDING PROTEIN MLAD-RELATED"/>
    <property type="match status" value="1"/>
</dbReference>
<dbReference type="HOGENOM" id="CLU_045966_1_1_11"/>
<keyword evidence="5" id="KW-1185">Reference proteome</keyword>
<evidence type="ECO:0000313" key="5">
    <source>
        <dbReference type="Proteomes" id="UP000062973"/>
    </source>
</evidence>
<dbReference type="PANTHER" id="PTHR33371:SF15">
    <property type="entry name" value="LIPOPROTEIN LPRN"/>
    <property type="match status" value="1"/>
</dbReference>
<reference evidence="4 5" key="1">
    <citation type="submission" date="2014-07" db="EMBL/GenBank/DDBJ databases">
        <title>Whole Genome Sequence of the Amycolatopsis methanolica 239.</title>
        <authorList>
            <person name="Tang B."/>
        </authorList>
    </citation>
    <scope>NUCLEOTIDE SEQUENCE [LARGE SCALE GENOMIC DNA]</scope>
    <source>
        <strain evidence="4 5">239</strain>
    </source>
</reference>
<dbReference type="PATRIC" id="fig|1068978.7.peg.4909"/>
<gene>
    <name evidence="4" type="primary">mce4E</name>
    <name evidence="4" type="ORF">AMETH_4574</name>
</gene>
<feature type="region of interest" description="Disordered" evidence="1">
    <location>
        <begin position="114"/>
        <end position="140"/>
    </location>
</feature>
<dbReference type="InterPro" id="IPR003399">
    <property type="entry name" value="Mce/MlaD"/>
</dbReference>
<dbReference type="InterPro" id="IPR005693">
    <property type="entry name" value="Mce"/>
</dbReference>
<dbReference type="NCBIfam" id="TIGR00996">
    <property type="entry name" value="Mtu_fam_mce"/>
    <property type="match status" value="1"/>
</dbReference>